<dbReference type="RefSeq" id="WP_190479574.1">
    <property type="nucleotide sequence ID" value="NZ_JACOFT010000003.1"/>
</dbReference>
<evidence type="ECO:0000256" key="1">
    <source>
        <dbReference type="SAM" id="SignalP"/>
    </source>
</evidence>
<dbReference type="EMBL" id="JACOFT010000003">
    <property type="protein sequence ID" value="MBC3812044.1"/>
    <property type="molecule type" value="Genomic_DNA"/>
</dbReference>
<gene>
    <name evidence="2" type="ORF">H8K26_11365</name>
</gene>
<evidence type="ECO:0000313" key="2">
    <source>
        <dbReference type="EMBL" id="MBC3812044.1"/>
    </source>
</evidence>
<evidence type="ECO:0000313" key="3">
    <source>
        <dbReference type="Proteomes" id="UP000637632"/>
    </source>
</evidence>
<comment type="caution">
    <text evidence="2">The sequence shown here is derived from an EMBL/GenBank/DDBJ whole genome shotgun (WGS) entry which is preliminary data.</text>
</comment>
<keyword evidence="1" id="KW-0732">Signal</keyword>
<protein>
    <submittedName>
        <fullName evidence="2">Uncharacterized protein</fullName>
    </submittedName>
</protein>
<proteinExistence type="predicted"/>
<name>A0ABR6XGN1_9BURK</name>
<feature type="signal peptide" evidence="1">
    <location>
        <begin position="1"/>
        <end position="21"/>
    </location>
</feature>
<sequence length="409" mass="46751">MLVCRLLLVLFLSSLASFSGAAGIPIKNPAALEDVQQIVSTFGIDQGVQNAIRRDLENNNKTKPELYFDPVIYMQPFTVEAINQHISVVLAKYISSDYAQKLLKELPKPAGKISTRLWRTEMNQSLDAARGEFNKLSPADRKAVNDFRSSPTFLSMLNALNNSREERQEELGNWSGNEMRARVQQSRKAIAELMEISIKLEKEEIDENVKLSERIPLTGQRSFDQEARLTFEYLRANIKQNLRFSEELKALDLANALKPAILTSRQGIENSNLAILAAEAMFDNNSKRYDSLRASYTDAIEKIIMSPQQRQDVIANNKKNMEDILELRIRLNEHLRVFLELKKQVLVLCESRFGKIKVEGDALVFDSEQDVNQYNSLVRQINAERQALLNIEKQDLDERSRSLATFRKK</sequence>
<organism evidence="2 3">
    <name type="scientific">Undibacterium aquatile</name>
    <dbReference type="NCBI Taxonomy" id="1537398"/>
    <lineage>
        <taxon>Bacteria</taxon>
        <taxon>Pseudomonadati</taxon>
        <taxon>Pseudomonadota</taxon>
        <taxon>Betaproteobacteria</taxon>
        <taxon>Burkholderiales</taxon>
        <taxon>Oxalobacteraceae</taxon>
        <taxon>Undibacterium</taxon>
    </lineage>
</organism>
<accession>A0ABR6XGN1</accession>
<keyword evidence="3" id="KW-1185">Reference proteome</keyword>
<reference evidence="2 3" key="1">
    <citation type="submission" date="2020-08" db="EMBL/GenBank/DDBJ databases">
        <title>Novel species isolated from subtropical streams in China.</title>
        <authorList>
            <person name="Lu H."/>
        </authorList>
    </citation>
    <scope>NUCLEOTIDE SEQUENCE [LARGE SCALE GENOMIC DNA]</scope>
    <source>
        <strain evidence="2 3">CCTCC AB 2015119</strain>
    </source>
</reference>
<feature type="chain" id="PRO_5045046176" evidence="1">
    <location>
        <begin position="22"/>
        <end position="409"/>
    </location>
</feature>
<dbReference type="Proteomes" id="UP000637632">
    <property type="component" value="Unassembled WGS sequence"/>
</dbReference>